<protein>
    <submittedName>
        <fullName evidence="1">Uncharacterized protein</fullName>
    </submittedName>
</protein>
<evidence type="ECO:0000313" key="1">
    <source>
        <dbReference type="EMBL" id="EYC03295.1"/>
    </source>
</evidence>
<name>A0A016TKQ1_9BILA</name>
<accession>A0A016TKQ1</accession>
<reference evidence="2" key="1">
    <citation type="journal article" date="2015" name="Nat. Genet.">
        <title>The genome and transcriptome of the zoonotic hookworm Ancylostoma ceylanicum identify infection-specific gene families.</title>
        <authorList>
            <person name="Schwarz E.M."/>
            <person name="Hu Y."/>
            <person name="Antoshechkin I."/>
            <person name="Miller M.M."/>
            <person name="Sternberg P.W."/>
            <person name="Aroian R.V."/>
        </authorList>
    </citation>
    <scope>NUCLEOTIDE SEQUENCE</scope>
    <source>
        <strain evidence="2">HY135</strain>
    </source>
</reference>
<sequence>MLLIKRSTVIRPAAPLVYFRVKPVISTASIIFLSNVWVRCRWRTVTSNLGLETLRMRCGTVSLGLAQRFRRTPCHLKDSGSSTALLHQTIYNWT</sequence>
<organism evidence="1 2">
    <name type="scientific">Ancylostoma ceylanicum</name>
    <dbReference type="NCBI Taxonomy" id="53326"/>
    <lineage>
        <taxon>Eukaryota</taxon>
        <taxon>Metazoa</taxon>
        <taxon>Ecdysozoa</taxon>
        <taxon>Nematoda</taxon>
        <taxon>Chromadorea</taxon>
        <taxon>Rhabditida</taxon>
        <taxon>Rhabditina</taxon>
        <taxon>Rhabditomorpha</taxon>
        <taxon>Strongyloidea</taxon>
        <taxon>Ancylostomatidae</taxon>
        <taxon>Ancylostomatinae</taxon>
        <taxon>Ancylostoma</taxon>
    </lineage>
</organism>
<comment type="caution">
    <text evidence="1">The sequence shown here is derived from an EMBL/GenBank/DDBJ whole genome shotgun (WGS) entry which is preliminary data.</text>
</comment>
<proteinExistence type="predicted"/>
<gene>
    <name evidence="1" type="primary">Acey_s0095.g2856</name>
    <name evidence="1" type="ORF">Y032_0095g2856</name>
</gene>
<evidence type="ECO:0000313" key="2">
    <source>
        <dbReference type="Proteomes" id="UP000024635"/>
    </source>
</evidence>
<dbReference type="AlphaFoldDB" id="A0A016TKQ1"/>
<dbReference type="Proteomes" id="UP000024635">
    <property type="component" value="Unassembled WGS sequence"/>
</dbReference>
<dbReference type="EMBL" id="JARK01001431">
    <property type="protein sequence ID" value="EYC03295.1"/>
    <property type="molecule type" value="Genomic_DNA"/>
</dbReference>
<keyword evidence="2" id="KW-1185">Reference proteome</keyword>